<evidence type="ECO:0000256" key="6">
    <source>
        <dbReference type="ARBA" id="ARBA00023136"/>
    </source>
</evidence>
<keyword evidence="6 8" id="KW-0472">Membrane</keyword>
<feature type="transmembrane region" description="Helical" evidence="8">
    <location>
        <begin position="6"/>
        <end position="25"/>
    </location>
</feature>
<sequence>MSQIANIGLYAIPAFLLLMVVEFIAHYRDRDGSYSGVDTRDTVTSLSIYALGRVAKSFDKFIELPLVLIAAALAPVALSASQWWVWVAAIVLADFAYYFKHRMEHRIRLFWASHSVHHSSQYFNFSTALRLPWLIPGSFITSAVYIPLALIGIPAWMIFLSQAIVLLYQFPIHTERVGRLHPLIEYVFNTPSHHRVHHGANNSYLDKNYGGIFIIWDRMFGSYAEETEPVRFGLTKNIDTHNPIKANYYEFARMISDIRHAETCRGRVGYLLRPPGWTEFGNSATGDAPAGGNPADTASDATTANDRTRRSPAPALTGPGS</sequence>
<dbReference type="InterPro" id="IPR051689">
    <property type="entry name" value="Sterol_desaturase/TMEM195"/>
</dbReference>
<dbReference type="Pfam" id="PF04116">
    <property type="entry name" value="FA_hydroxylase"/>
    <property type="match status" value="1"/>
</dbReference>
<feature type="region of interest" description="Disordered" evidence="7">
    <location>
        <begin position="281"/>
        <end position="321"/>
    </location>
</feature>
<evidence type="ECO:0000313" key="10">
    <source>
        <dbReference type="EMBL" id="NKY58438.1"/>
    </source>
</evidence>
<dbReference type="PANTHER" id="PTHR21624:SF1">
    <property type="entry name" value="ALKYLGLYCEROL MONOOXYGENASE"/>
    <property type="match status" value="1"/>
</dbReference>
<evidence type="ECO:0000256" key="8">
    <source>
        <dbReference type="SAM" id="Phobius"/>
    </source>
</evidence>
<protein>
    <submittedName>
        <fullName evidence="10">Sterol desaturase family protein</fullName>
    </submittedName>
</protein>
<feature type="transmembrane region" description="Helical" evidence="8">
    <location>
        <begin position="146"/>
        <end position="170"/>
    </location>
</feature>
<proteinExistence type="predicted"/>
<keyword evidence="5" id="KW-0443">Lipid metabolism</keyword>
<dbReference type="GO" id="GO:0006643">
    <property type="term" value="P:membrane lipid metabolic process"/>
    <property type="evidence" value="ECO:0007669"/>
    <property type="project" value="TreeGrafter"/>
</dbReference>
<comment type="subcellular location">
    <subcellularLocation>
        <location evidence="1">Endomembrane system</location>
        <topology evidence="1">Multi-pass membrane protein</topology>
    </subcellularLocation>
</comment>
<keyword evidence="3 8" id="KW-1133">Transmembrane helix</keyword>
<evidence type="ECO:0000256" key="1">
    <source>
        <dbReference type="ARBA" id="ARBA00004127"/>
    </source>
</evidence>
<comment type="caution">
    <text evidence="10">The sequence shown here is derived from an EMBL/GenBank/DDBJ whole genome shotgun (WGS) entry which is preliminary data.</text>
</comment>
<dbReference type="GO" id="GO:0008610">
    <property type="term" value="P:lipid biosynthetic process"/>
    <property type="evidence" value="ECO:0007669"/>
    <property type="project" value="InterPro"/>
</dbReference>
<reference evidence="10 11" key="1">
    <citation type="submission" date="2020-04" db="EMBL/GenBank/DDBJ databases">
        <title>MicrobeNet Type strains.</title>
        <authorList>
            <person name="Nicholson A.C."/>
        </authorList>
    </citation>
    <scope>NUCLEOTIDE SEQUENCE [LARGE SCALE GENOMIC DNA]</scope>
    <source>
        <strain evidence="10 11">JCM 3332</strain>
    </source>
</reference>
<dbReference type="GO" id="GO:0050479">
    <property type="term" value="F:glyceryl-ether monooxygenase activity"/>
    <property type="evidence" value="ECO:0007669"/>
    <property type="project" value="TreeGrafter"/>
</dbReference>
<accession>A0A846YMF5</accession>
<evidence type="ECO:0000256" key="2">
    <source>
        <dbReference type="ARBA" id="ARBA00022692"/>
    </source>
</evidence>
<dbReference type="Proteomes" id="UP000570678">
    <property type="component" value="Unassembled WGS sequence"/>
</dbReference>
<evidence type="ECO:0000256" key="5">
    <source>
        <dbReference type="ARBA" id="ARBA00023098"/>
    </source>
</evidence>
<evidence type="ECO:0000259" key="9">
    <source>
        <dbReference type="Pfam" id="PF04116"/>
    </source>
</evidence>
<dbReference type="AlphaFoldDB" id="A0A846YMF5"/>
<feature type="domain" description="Fatty acid hydroxylase" evidence="9">
    <location>
        <begin position="86"/>
        <end position="222"/>
    </location>
</feature>
<dbReference type="GO" id="GO:0012505">
    <property type="term" value="C:endomembrane system"/>
    <property type="evidence" value="ECO:0007669"/>
    <property type="project" value="UniProtKB-SubCell"/>
</dbReference>
<evidence type="ECO:0000256" key="7">
    <source>
        <dbReference type="SAM" id="MobiDB-lite"/>
    </source>
</evidence>
<dbReference type="PANTHER" id="PTHR21624">
    <property type="entry name" value="STEROL DESATURASE-RELATED PROTEIN"/>
    <property type="match status" value="1"/>
</dbReference>
<keyword evidence="11" id="KW-1185">Reference proteome</keyword>
<dbReference type="GO" id="GO:0016020">
    <property type="term" value="C:membrane"/>
    <property type="evidence" value="ECO:0007669"/>
    <property type="project" value="GOC"/>
</dbReference>
<dbReference type="GO" id="GO:0005506">
    <property type="term" value="F:iron ion binding"/>
    <property type="evidence" value="ECO:0007669"/>
    <property type="project" value="InterPro"/>
</dbReference>
<keyword evidence="2 8" id="KW-0812">Transmembrane</keyword>
<dbReference type="InterPro" id="IPR006694">
    <property type="entry name" value="Fatty_acid_hydroxylase"/>
</dbReference>
<organism evidence="10 11">
    <name type="scientific">Nocardia flavorosea</name>
    <dbReference type="NCBI Taxonomy" id="53429"/>
    <lineage>
        <taxon>Bacteria</taxon>
        <taxon>Bacillati</taxon>
        <taxon>Actinomycetota</taxon>
        <taxon>Actinomycetes</taxon>
        <taxon>Mycobacteriales</taxon>
        <taxon>Nocardiaceae</taxon>
        <taxon>Nocardia</taxon>
    </lineage>
</organism>
<feature type="compositionally biased region" description="Low complexity" evidence="7">
    <location>
        <begin position="295"/>
        <end position="305"/>
    </location>
</feature>
<evidence type="ECO:0000313" key="11">
    <source>
        <dbReference type="Proteomes" id="UP000570678"/>
    </source>
</evidence>
<gene>
    <name evidence="10" type="ORF">HGA15_20285</name>
</gene>
<evidence type="ECO:0000256" key="3">
    <source>
        <dbReference type="ARBA" id="ARBA00022989"/>
    </source>
</evidence>
<feature type="transmembrane region" description="Helical" evidence="8">
    <location>
        <begin position="83"/>
        <end position="100"/>
    </location>
</feature>
<name>A0A846YMF5_9NOCA</name>
<evidence type="ECO:0000256" key="4">
    <source>
        <dbReference type="ARBA" id="ARBA00023002"/>
    </source>
</evidence>
<keyword evidence="4" id="KW-0560">Oxidoreductase</keyword>
<dbReference type="EMBL" id="JAAXOT010000010">
    <property type="protein sequence ID" value="NKY58438.1"/>
    <property type="molecule type" value="Genomic_DNA"/>
</dbReference>